<protein>
    <recommendedName>
        <fullName evidence="2">DUF1700 domain-containing protein</fullName>
    </recommendedName>
</protein>
<comment type="caution">
    <text evidence="1">The sequence shown here is derived from an EMBL/GenBank/DDBJ whole genome shotgun (WGS) entry which is preliminary data.</text>
</comment>
<accession>W1X7G7</accession>
<organism evidence="1">
    <name type="scientific">human gut metagenome</name>
    <dbReference type="NCBI Taxonomy" id="408170"/>
    <lineage>
        <taxon>unclassified sequences</taxon>
        <taxon>metagenomes</taxon>
        <taxon>organismal metagenomes</taxon>
    </lineage>
</organism>
<gene>
    <name evidence="1" type="ORF">Q604_UNBC17444G0001</name>
</gene>
<dbReference type="Pfam" id="PF22564">
    <property type="entry name" value="HAAS"/>
    <property type="match status" value="1"/>
</dbReference>
<name>W1X7G7_9ZZZZ</name>
<evidence type="ECO:0008006" key="2">
    <source>
        <dbReference type="Google" id="ProtNLM"/>
    </source>
</evidence>
<evidence type="ECO:0000313" key="1">
    <source>
        <dbReference type="EMBL" id="ETJ26297.1"/>
    </source>
</evidence>
<feature type="non-terminal residue" evidence="1">
    <location>
        <position position="84"/>
    </location>
</feature>
<dbReference type="EMBL" id="AZMM01017444">
    <property type="protein sequence ID" value="ETJ26297.1"/>
    <property type="molecule type" value="Genomic_DNA"/>
</dbReference>
<dbReference type="AlphaFoldDB" id="W1X7G7"/>
<sequence length="84" mass="9444">MTKTDYLAALEKYLKTLPEADYKEAMDYFTEYFEEAGSENEAQVIEELGDPKDAAEEIIRSLVSKSSRRNVNSSSTPVICTQSP</sequence>
<reference evidence="1" key="1">
    <citation type="submission" date="2013-12" db="EMBL/GenBank/DDBJ databases">
        <title>A Varibaculum cambriense genome reconstructed from a premature infant gut community with otherwise low bacterial novelty that shifts toward anaerobic metabolism during the third week of life.</title>
        <authorList>
            <person name="Brown C.T."/>
            <person name="Sharon I."/>
            <person name="Thomas B.C."/>
            <person name="Castelle C.J."/>
            <person name="Morowitz M.J."/>
            <person name="Banfield J.F."/>
        </authorList>
    </citation>
    <scope>NUCLEOTIDE SEQUENCE</scope>
</reference>
<proteinExistence type="predicted"/>